<dbReference type="Pfam" id="PF14329">
    <property type="entry name" value="DUF4386"/>
    <property type="match status" value="1"/>
</dbReference>
<gene>
    <name evidence="2" type="ORF">MACH07_25670</name>
</gene>
<dbReference type="EMBL" id="AP027268">
    <property type="protein sequence ID" value="BDW93735.1"/>
    <property type="molecule type" value="Genomic_DNA"/>
</dbReference>
<keyword evidence="3" id="KW-1185">Reference proteome</keyword>
<proteinExistence type="predicted"/>
<feature type="transmembrane region" description="Helical" evidence="1">
    <location>
        <begin position="12"/>
        <end position="29"/>
    </location>
</feature>
<accession>A0AA48HL89</accession>
<dbReference type="Proteomes" id="UP001330184">
    <property type="component" value="Chromosome"/>
</dbReference>
<keyword evidence="1" id="KW-0472">Membrane</keyword>
<feature type="transmembrane region" description="Helical" evidence="1">
    <location>
        <begin position="137"/>
        <end position="158"/>
    </location>
</feature>
<keyword evidence="1" id="KW-1133">Transmembrane helix</keyword>
<protein>
    <submittedName>
        <fullName evidence="2">DUF4386 domain-containing protein</fullName>
    </submittedName>
</protein>
<dbReference type="InterPro" id="IPR025495">
    <property type="entry name" value="DUF4386"/>
</dbReference>
<feature type="transmembrane region" description="Helical" evidence="1">
    <location>
        <begin position="200"/>
        <end position="219"/>
    </location>
</feature>
<sequence length="240" mass="27114">MCYKPSIKFSGISYVLLFVAGFYANFFVLEKLVVPSDPEITVSNFVEFRSLFRQGILGFVVMLLFDISLVGSLYFVTHHVNKKVTIVASLLRLSHALVFTVALMSLFSIYQNTHPSLIMDEKQLQELVITALANFNATWNIGLLLFGMHLLVLGYLCLKSHRIANGIGGILLLAASGYLLDGLAKLFLESYKNYKETFEIMVLICGVLGELTFTFWLLFQGFWGDRFNRKYNWSGGTTEN</sequence>
<dbReference type="AlphaFoldDB" id="A0AA48HL89"/>
<name>A0AA48HL89_9FLAO</name>
<evidence type="ECO:0000313" key="3">
    <source>
        <dbReference type="Proteomes" id="UP001330184"/>
    </source>
</evidence>
<feature type="transmembrane region" description="Helical" evidence="1">
    <location>
        <begin position="56"/>
        <end position="77"/>
    </location>
</feature>
<evidence type="ECO:0000313" key="2">
    <source>
        <dbReference type="EMBL" id="BDW93735.1"/>
    </source>
</evidence>
<organism evidence="2 3">
    <name type="scientific">Flagellimonas marinaquae</name>
    <dbReference type="NCBI Taxonomy" id="254955"/>
    <lineage>
        <taxon>Bacteria</taxon>
        <taxon>Pseudomonadati</taxon>
        <taxon>Bacteroidota</taxon>
        <taxon>Flavobacteriia</taxon>
        <taxon>Flavobacteriales</taxon>
        <taxon>Flavobacteriaceae</taxon>
        <taxon>Flagellimonas</taxon>
    </lineage>
</organism>
<reference evidence="2 3" key="1">
    <citation type="submission" date="2023-01" db="EMBL/GenBank/DDBJ databases">
        <title>Complete genome sequence of Muricauda aquimarina strain IFOP_LL357.</title>
        <authorList>
            <person name="Gajardo G."/>
            <person name="Ueki S."/>
            <person name="Maruyama F."/>
        </authorList>
    </citation>
    <scope>NUCLEOTIDE SEQUENCE [LARGE SCALE GENOMIC DNA]</scope>
    <source>
        <strain evidence="2 3">IFOP_LL357</strain>
    </source>
</reference>
<evidence type="ECO:0000256" key="1">
    <source>
        <dbReference type="SAM" id="Phobius"/>
    </source>
</evidence>
<feature type="transmembrane region" description="Helical" evidence="1">
    <location>
        <begin position="89"/>
        <end position="110"/>
    </location>
</feature>
<keyword evidence="1" id="KW-0812">Transmembrane</keyword>
<dbReference type="RefSeq" id="WP_338194522.1">
    <property type="nucleotide sequence ID" value="NZ_AP027268.1"/>
</dbReference>